<dbReference type="Gene3D" id="3.30.70.1900">
    <property type="match status" value="1"/>
</dbReference>
<dbReference type="InterPro" id="IPR019267">
    <property type="entry name" value="CRISPR-assoc_Cas6_C"/>
</dbReference>
<evidence type="ECO:0000313" key="3">
    <source>
        <dbReference type="EMBL" id="NMQ07506.1"/>
    </source>
</evidence>
<evidence type="ECO:0000259" key="2">
    <source>
        <dbReference type="Pfam" id="PF10040"/>
    </source>
</evidence>
<feature type="region of interest" description="Disordered" evidence="1">
    <location>
        <begin position="1"/>
        <end position="21"/>
    </location>
</feature>
<accession>A0ABX1TET1</accession>
<keyword evidence="4" id="KW-1185">Reference proteome</keyword>
<dbReference type="Proteomes" id="UP000886469">
    <property type="component" value="Unassembled WGS sequence"/>
</dbReference>
<gene>
    <name evidence="3" type="ORF">E4Q08_20815</name>
</gene>
<organism evidence="3 4">
    <name type="scientific">Candidatus Accumulibacter contiguus</name>
    <dbReference type="NCBI Taxonomy" id="2954381"/>
    <lineage>
        <taxon>Bacteria</taxon>
        <taxon>Pseudomonadati</taxon>
        <taxon>Pseudomonadota</taxon>
        <taxon>Betaproteobacteria</taxon>
        <taxon>Candidatus Accumulibacter</taxon>
    </lineage>
</organism>
<evidence type="ECO:0000256" key="1">
    <source>
        <dbReference type="SAM" id="MobiDB-lite"/>
    </source>
</evidence>
<evidence type="ECO:0000313" key="4">
    <source>
        <dbReference type="Proteomes" id="UP000886469"/>
    </source>
</evidence>
<proteinExistence type="predicted"/>
<protein>
    <submittedName>
        <fullName evidence="3">CRISPR system precrRNA processing endoribonuclease RAMP protein Cas6</fullName>
    </submittedName>
</protein>
<name>A0ABX1TET1_9PROT</name>
<dbReference type="RefSeq" id="WP_169071793.1">
    <property type="nucleotide sequence ID" value="NZ_JAZKUC010000001.1"/>
</dbReference>
<dbReference type="EMBL" id="SPMX01000079">
    <property type="protein sequence ID" value="NMQ07506.1"/>
    <property type="molecule type" value="Genomic_DNA"/>
</dbReference>
<feature type="domain" description="CRISPR-associated protein Cas6 C-terminal" evidence="2">
    <location>
        <begin position="214"/>
        <end position="336"/>
    </location>
</feature>
<reference evidence="3" key="1">
    <citation type="submission" date="2019-03" db="EMBL/GenBank/DDBJ databases">
        <title>Metabolic reconstructions from genomes of highly enriched 'Candidatus Accumulibacter' and 'Candidatus Competibacter' bioreactor populations.</title>
        <authorList>
            <person name="Annavajhala M.K."/>
            <person name="Welles L."/>
            <person name="Abbas B."/>
            <person name="Sorokin D."/>
            <person name="Park H."/>
            <person name="Van Loosdrecht M."/>
            <person name="Chandran K."/>
        </authorList>
    </citation>
    <scope>NUCLEOTIDE SEQUENCE</scope>
    <source>
        <strain evidence="3">SBR_L</strain>
    </source>
</reference>
<dbReference type="Pfam" id="PF10040">
    <property type="entry name" value="CRISPR_Cas6"/>
    <property type="match status" value="1"/>
</dbReference>
<sequence length="368" mass="40708">MELEPSATRRSDQQPWHPQGLSAAHLPSRVTSFPVARYRFEFKVRQTIRLPDYAGSMLRGAFGHALRQLACMTRQKECAGCPLLATCPYPAIFAPPAPPAHRLQKFSQIPAPYIIEPSDWGSRVLVAGETLIFHQVLIGRALQELPLILLTWRRALARGIGAGDGTADLVRVVHCSERGDQEIHRPEVGTIATHDQGIALVGKSDDSPTSTATLRFETPLRLQQNGRALPPDRLQARTLLMALARRANLLAEFYSPSALIDDFATLSATCADIREDKNLRWLDWTRYSSRQQQKMSLGGVVGTWRLEGPLAPFAPFLQLGKWLHVGKETVFGLGRYTLTDGLPGDISAGPLRTCEHPCQLVEKQATIT</sequence>
<comment type="caution">
    <text evidence="3">The sequence shown here is derived from an EMBL/GenBank/DDBJ whole genome shotgun (WGS) entry which is preliminary data.</text>
</comment>